<dbReference type="PANTHER" id="PTHR11017">
    <property type="entry name" value="LEUCINE-RICH REPEAT-CONTAINING PROTEIN"/>
    <property type="match status" value="1"/>
</dbReference>
<accession>A0AAN9PDM4</accession>
<gene>
    <name evidence="4" type="ORF">RJT34_18019</name>
</gene>
<evidence type="ECO:0000313" key="5">
    <source>
        <dbReference type="Proteomes" id="UP001359559"/>
    </source>
</evidence>
<name>A0AAN9PDM4_CLITE</name>
<dbReference type="EMBL" id="JAYKXN010000004">
    <property type="protein sequence ID" value="KAK7295115.1"/>
    <property type="molecule type" value="Genomic_DNA"/>
</dbReference>
<dbReference type="Gene3D" id="3.80.10.10">
    <property type="entry name" value="Ribonuclease Inhibitor"/>
    <property type="match status" value="2"/>
</dbReference>
<dbReference type="PROSITE" id="PS50104">
    <property type="entry name" value="TIR"/>
    <property type="match status" value="1"/>
</dbReference>
<dbReference type="PANTHER" id="PTHR11017:SF559">
    <property type="entry name" value="DISEASE RESISTANCE PROTEIN CHL1"/>
    <property type="match status" value="1"/>
</dbReference>
<comment type="caution">
    <text evidence="4">The sequence shown here is derived from an EMBL/GenBank/DDBJ whole genome shotgun (WGS) entry which is preliminary data.</text>
</comment>
<dbReference type="InterPro" id="IPR035897">
    <property type="entry name" value="Toll_tir_struct_dom_sf"/>
</dbReference>
<dbReference type="SUPFAM" id="SSF52058">
    <property type="entry name" value="L domain-like"/>
    <property type="match status" value="2"/>
</dbReference>
<dbReference type="FunFam" id="3.40.50.10140:FF:000007">
    <property type="entry name" value="Disease resistance protein (TIR-NBS-LRR class)"/>
    <property type="match status" value="1"/>
</dbReference>
<dbReference type="Pfam" id="PF23286">
    <property type="entry name" value="LRR_13"/>
    <property type="match status" value="1"/>
</dbReference>
<feature type="domain" description="TIR" evidence="3">
    <location>
        <begin position="23"/>
        <end position="187"/>
    </location>
</feature>
<evidence type="ECO:0000259" key="3">
    <source>
        <dbReference type="PROSITE" id="PS50104"/>
    </source>
</evidence>
<dbReference type="Proteomes" id="UP001359559">
    <property type="component" value="Unassembled WGS sequence"/>
</dbReference>
<organism evidence="4 5">
    <name type="scientific">Clitoria ternatea</name>
    <name type="common">Butterfly pea</name>
    <dbReference type="NCBI Taxonomy" id="43366"/>
    <lineage>
        <taxon>Eukaryota</taxon>
        <taxon>Viridiplantae</taxon>
        <taxon>Streptophyta</taxon>
        <taxon>Embryophyta</taxon>
        <taxon>Tracheophyta</taxon>
        <taxon>Spermatophyta</taxon>
        <taxon>Magnoliopsida</taxon>
        <taxon>eudicotyledons</taxon>
        <taxon>Gunneridae</taxon>
        <taxon>Pentapetalae</taxon>
        <taxon>rosids</taxon>
        <taxon>fabids</taxon>
        <taxon>Fabales</taxon>
        <taxon>Fabaceae</taxon>
        <taxon>Papilionoideae</taxon>
        <taxon>50 kb inversion clade</taxon>
        <taxon>NPAAA clade</taxon>
        <taxon>indigoferoid/millettioid clade</taxon>
        <taxon>Phaseoleae</taxon>
        <taxon>Clitoria</taxon>
    </lineage>
</organism>
<dbReference type="GO" id="GO:0007165">
    <property type="term" value="P:signal transduction"/>
    <property type="evidence" value="ECO:0007669"/>
    <property type="project" value="InterPro"/>
</dbReference>
<dbReference type="GO" id="GO:0006952">
    <property type="term" value="P:defense response"/>
    <property type="evidence" value="ECO:0007669"/>
    <property type="project" value="InterPro"/>
</dbReference>
<dbReference type="InterPro" id="IPR044974">
    <property type="entry name" value="Disease_R_plants"/>
</dbReference>
<evidence type="ECO:0000313" key="4">
    <source>
        <dbReference type="EMBL" id="KAK7295115.1"/>
    </source>
</evidence>
<evidence type="ECO:0000256" key="2">
    <source>
        <dbReference type="ARBA" id="ARBA00023027"/>
    </source>
</evidence>
<keyword evidence="5" id="KW-1185">Reference proteome</keyword>
<dbReference type="InterPro" id="IPR058546">
    <property type="entry name" value="RPS4B/Roq1-like_LRR"/>
</dbReference>
<dbReference type="AlphaFoldDB" id="A0AAN9PDM4"/>
<reference evidence="4 5" key="1">
    <citation type="submission" date="2024-01" db="EMBL/GenBank/DDBJ databases">
        <title>The genomes of 5 underutilized Papilionoideae crops provide insights into root nodulation and disease resistance.</title>
        <authorList>
            <person name="Yuan L."/>
        </authorList>
    </citation>
    <scope>NUCLEOTIDE SEQUENCE [LARGE SCALE GENOMIC DNA]</scope>
    <source>
        <strain evidence="4">LY-2023</strain>
        <tissue evidence="4">Leaf</tissue>
    </source>
</reference>
<keyword evidence="2" id="KW-0520">NAD</keyword>
<dbReference type="Pfam" id="PF01582">
    <property type="entry name" value="TIR"/>
    <property type="match status" value="1"/>
</dbReference>
<dbReference type="InterPro" id="IPR032675">
    <property type="entry name" value="LRR_dom_sf"/>
</dbReference>
<protein>
    <recommendedName>
        <fullName evidence="3">TIR domain-containing protein</fullName>
    </recommendedName>
</protein>
<dbReference type="SMART" id="SM00255">
    <property type="entry name" value="TIR"/>
    <property type="match status" value="1"/>
</dbReference>
<evidence type="ECO:0000256" key="1">
    <source>
        <dbReference type="ARBA" id="ARBA00022821"/>
    </source>
</evidence>
<dbReference type="InterPro" id="IPR000157">
    <property type="entry name" value="TIR_dom"/>
</dbReference>
<dbReference type="SUPFAM" id="SSF52200">
    <property type="entry name" value="Toll/Interleukin receptor TIR domain"/>
    <property type="match status" value="1"/>
</dbReference>
<keyword evidence="1" id="KW-0611">Plant defense</keyword>
<proteinExistence type="predicted"/>
<sequence length="869" mass="98987">MVFSVGKSSYSSSCSTSNPPRSWIYHVFVSFRGDDTRNGFTDHLFASLERKGIKVFRDDKDLKRGEVISQELLKAIEESMFAIVILSPNYASSTWCLDELQNIVECSKKVQVLPVFYGVDPSAVRHQRESFEEAFKKHEDRFGRGSYKIQRWIHALTQVAAYSGWNSNNLREAKLVDDIVQHIHKSLIPKLPSCIENLVGIASRVEEVNKFIGMELNDVRFIGIWGMGGVENKGTEAIQGIVLNLLEPYEARWCTEAFSKTNQLNFLILNDMKLHFGLNHFPSSLKVLHWRRCSLETLPLTNRVYEFVHIKLSHSKIEQLWHGKKILEKLKYMDLSFSNNLKQLPDFSGIPSIETLDLKGCTSLSKVHPSLLHLKKLVTLNLEDCTSLKTLPCKLEMSSLKKLILSGCSAFKNLPGFGESMKHLSMLSLQGTSIRNLPTSLGCLAGLKVLDLKDCKLLVSLPNTFHELWSLKKLYLSNCYKFRNLPEFGESMIHLSRLRLDGTAIRELPSSIGCLVSLAHLKLRYCKKLVCLPDTIVALKSLTYLSTYGCSKLGKLSVGESHRMVPRSMNWKQPQKLGLRHSILNLASLITLDISYCNLSEKSFPHDLCNLPPLLEYLYMDGNHFASVPMNISNLSKLRYLSLCSCRKLQKLPELPSSIRKLDAISCVSLETSKFNPCSLFATHGEYPPKVRDSFDMVITGSEIPAWFDHQEDGEHVSTPRDCPTSDWVGIFMCFLIIRYADPSERFHYEVKCCLDSRVGKCFKKRTLPHLKSGRPELYILFLAPSHGEISWHKNRFGLFQTAKVYRRVSDCQYPNLMDLKVVSCGSRWLDKQDIAVLKNGDQKLQYPDSEAFVSRDSEIQHVDWEDDE</sequence>
<dbReference type="Gene3D" id="3.40.50.10140">
    <property type="entry name" value="Toll/interleukin-1 receptor homology (TIR) domain"/>
    <property type="match status" value="1"/>
</dbReference>